<reference evidence="2" key="2">
    <citation type="submission" date="2023-03" db="EMBL/GenBank/DDBJ databases">
        <authorList>
            <person name="Inwood S.N."/>
            <person name="Skelly J.G."/>
            <person name="Guhlin J."/>
            <person name="Harrop T.W.R."/>
            <person name="Goldson S.G."/>
            <person name="Dearden P.K."/>
        </authorList>
    </citation>
    <scope>NUCLEOTIDE SEQUENCE</scope>
    <source>
        <strain evidence="2">Lincoln</strain>
        <tissue evidence="2">Whole body</tissue>
    </source>
</reference>
<gene>
    <name evidence="2" type="ORF">PV327_008195</name>
</gene>
<keyword evidence="1" id="KW-1133">Transmembrane helix</keyword>
<dbReference type="EMBL" id="JAQQBR010001834">
    <property type="protein sequence ID" value="KAK0161781.1"/>
    <property type="molecule type" value="Genomic_DNA"/>
</dbReference>
<feature type="transmembrane region" description="Helical" evidence="1">
    <location>
        <begin position="90"/>
        <end position="109"/>
    </location>
</feature>
<proteinExistence type="predicted"/>
<evidence type="ECO:0000256" key="1">
    <source>
        <dbReference type="SAM" id="Phobius"/>
    </source>
</evidence>
<dbReference type="AlphaFoldDB" id="A0AA39F2L7"/>
<feature type="transmembrane region" description="Helical" evidence="1">
    <location>
        <begin position="116"/>
        <end position="140"/>
    </location>
</feature>
<accession>A0AA39F2L7</accession>
<organism evidence="2 3">
    <name type="scientific">Microctonus hyperodae</name>
    <name type="common">Parasitoid wasp</name>
    <dbReference type="NCBI Taxonomy" id="165561"/>
    <lineage>
        <taxon>Eukaryota</taxon>
        <taxon>Metazoa</taxon>
        <taxon>Ecdysozoa</taxon>
        <taxon>Arthropoda</taxon>
        <taxon>Hexapoda</taxon>
        <taxon>Insecta</taxon>
        <taxon>Pterygota</taxon>
        <taxon>Neoptera</taxon>
        <taxon>Endopterygota</taxon>
        <taxon>Hymenoptera</taxon>
        <taxon>Apocrita</taxon>
        <taxon>Ichneumonoidea</taxon>
        <taxon>Braconidae</taxon>
        <taxon>Euphorinae</taxon>
        <taxon>Microctonus</taxon>
    </lineage>
</organism>
<dbReference type="Proteomes" id="UP001168972">
    <property type="component" value="Unassembled WGS sequence"/>
</dbReference>
<protein>
    <submittedName>
        <fullName evidence="2">Uncharacterized protein</fullName>
    </submittedName>
</protein>
<evidence type="ECO:0000313" key="3">
    <source>
        <dbReference type="Proteomes" id="UP001168972"/>
    </source>
</evidence>
<sequence length="180" mass="20703">MKDEIKVLHTAGKKNKKLKPVEKHAPQKVFENETYFTIQALLFTIFIFILSYYGIRYGCMEYNLLDNGKIINGFVPPRKSVVTISVGYSIPYAIVYSITACMLLYSIILSRPRWSLPLIVISISDIVCNIGDAFVAFWLLITRLTFYTAITYMAGAVSILIGELWIWFGILRLYELKMYD</sequence>
<evidence type="ECO:0000313" key="2">
    <source>
        <dbReference type="EMBL" id="KAK0161781.1"/>
    </source>
</evidence>
<keyword evidence="1" id="KW-0812">Transmembrane</keyword>
<reference evidence="2" key="1">
    <citation type="journal article" date="2023" name="bioRxiv">
        <title>Scaffold-level genome assemblies of two parasitoid biocontrol wasps reveal the parthenogenesis mechanism and an associated novel virus.</title>
        <authorList>
            <person name="Inwood S."/>
            <person name="Skelly J."/>
            <person name="Guhlin J."/>
            <person name="Harrop T."/>
            <person name="Goldson S."/>
            <person name="Dearden P."/>
        </authorList>
    </citation>
    <scope>NUCLEOTIDE SEQUENCE</scope>
    <source>
        <strain evidence="2">Lincoln</strain>
        <tissue evidence="2">Whole body</tissue>
    </source>
</reference>
<name>A0AA39F2L7_MICHY</name>
<feature type="transmembrane region" description="Helical" evidence="1">
    <location>
        <begin position="146"/>
        <end position="168"/>
    </location>
</feature>
<keyword evidence="1" id="KW-0472">Membrane</keyword>
<comment type="caution">
    <text evidence="2">The sequence shown here is derived from an EMBL/GenBank/DDBJ whole genome shotgun (WGS) entry which is preliminary data.</text>
</comment>
<keyword evidence="3" id="KW-1185">Reference proteome</keyword>
<feature type="transmembrane region" description="Helical" evidence="1">
    <location>
        <begin position="35"/>
        <end position="55"/>
    </location>
</feature>